<comment type="function">
    <text evidence="14">5'-&gt;3' double-stranded DNA exonuclease which may also possess a cryptic 3'-&gt;5' double-stranded DNA exonuclease activity. Functions in DNA mismatch repair.</text>
</comment>
<dbReference type="RefSeq" id="XP_002681104.1">
    <property type="nucleotide sequence ID" value="XM_002681058.1"/>
</dbReference>
<dbReference type="CDD" id="cd09857">
    <property type="entry name" value="PIN_EXO1"/>
    <property type="match status" value="1"/>
</dbReference>
<evidence type="ECO:0000256" key="3">
    <source>
        <dbReference type="ARBA" id="ARBA00022722"/>
    </source>
</evidence>
<evidence type="ECO:0000313" key="17">
    <source>
        <dbReference type="EMBL" id="EFC48360.1"/>
    </source>
</evidence>
<gene>
    <name evidence="17" type="ORF">NAEGRDRAFT_30993</name>
</gene>
<dbReference type="InterPro" id="IPR019974">
    <property type="entry name" value="XPG_CS"/>
</dbReference>
<keyword evidence="3 14" id="KW-0540">Nuclease</keyword>
<evidence type="ECO:0000256" key="5">
    <source>
        <dbReference type="ARBA" id="ARBA00022763"/>
    </source>
</evidence>
<dbReference type="InParanoid" id="D2V4C4"/>
<comment type="cofactor">
    <cofactor evidence="14">
        <name>Mg(2+)</name>
        <dbReference type="ChEBI" id="CHEBI:18420"/>
    </cofactor>
    <text evidence="14">Binds 2 magnesium ions per subunit. They probably participate in the reaction catalyzed by the enzyme. May bind an additional third magnesium ion after substrate binding.</text>
</comment>
<dbReference type="KEGG" id="ngr:NAEGRDRAFT_30993"/>
<dbReference type="OrthoDB" id="26491at2759"/>
<accession>D2V4C4</accession>
<dbReference type="SMART" id="SM00279">
    <property type="entry name" value="HhH2"/>
    <property type="match status" value="1"/>
</dbReference>
<evidence type="ECO:0000256" key="10">
    <source>
        <dbReference type="ARBA" id="ARBA00023125"/>
    </source>
</evidence>
<dbReference type="PROSITE" id="PS00841">
    <property type="entry name" value="XPG_1"/>
    <property type="match status" value="1"/>
</dbReference>
<evidence type="ECO:0000256" key="8">
    <source>
        <dbReference type="ARBA" id="ARBA00022842"/>
    </source>
</evidence>
<evidence type="ECO:0000256" key="13">
    <source>
        <dbReference type="PROSITE-ProRule" id="PRU00339"/>
    </source>
</evidence>
<dbReference type="EC" id="3.1.-.-" evidence="14"/>
<evidence type="ECO:0000256" key="7">
    <source>
        <dbReference type="ARBA" id="ARBA00022839"/>
    </source>
</evidence>
<dbReference type="PANTHER" id="PTHR11081">
    <property type="entry name" value="FLAP ENDONUCLEASE FAMILY MEMBER"/>
    <property type="match status" value="1"/>
</dbReference>
<evidence type="ECO:0000313" key="18">
    <source>
        <dbReference type="Proteomes" id="UP000006671"/>
    </source>
</evidence>
<evidence type="ECO:0000259" key="16">
    <source>
        <dbReference type="SMART" id="SM00485"/>
    </source>
</evidence>
<dbReference type="InterPro" id="IPR006084">
    <property type="entry name" value="XPG/Rad2"/>
</dbReference>
<dbReference type="GO" id="GO:0003677">
    <property type="term" value="F:DNA binding"/>
    <property type="evidence" value="ECO:0007669"/>
    <property type="project" value="UniProtKB-UniRule"/>
</dbReference>
<dbReference type="Pfam" id="PF00752">
    <property type="entry name" value="XPG_N"/>
    <property type="match status" value="1"/>
</dbReference>
<evidence type="ECO:0000256" key="1">
    <source>
        <dbReference type="ARBA" id="ARBA00004123"/>
    </source>
</evidence>
<keyword evidence="4 14" id="KW-0479">Metal-binding</keyword>
<dbReference type="InterPro" id="IPR006085">
    <property type="entry name" value="XPG_DNA_repair_N"/>
</dbReference>
<comment type="subcellular location">
    <subcellularLocation>
        <location evidence="1 14">Nucleus</location>
    </subcellularLocation>
</comment>
<dbReference type="Gene3D" id="3.40.50.1010">
    <property type="entry name" value="5'-nuclease"/>
    <property type="match status" value="1"/>
</dbReference>
<dbReference type="VEuPathDB" id="AmoebaDB:NAEGRDRAFT_30993"/>
<comment type="similarity">
    <text evidence="2 14">Belongs to the XPG/RAD2 endonuclease family. EXO1 subfamily.</text>
</comment>
<keyword evidence="7 14" id="KW-0269">Exonuclease</keyword>
<reference evidence="17 18" key="1">
    <citation type="journal article" date="2010" name="Cell">
        <title>The genome of Naegleria gruberi illuminates early eukaryotic versatility.</title>
        <authorList>
            <person name="Fritz-Laylin L.K."/>
            <person name="Prochnik S.E."/>
            <person name="Ginger M.L."/>
            <person name="Dacks J.B."/>
            <person name="Carpenter M.L."/>
            <person name="Field M.C."/>
            <person name="Kuo A."/>
            <person name="Paredez A."/>
            <person name="Chapman J."/>
            <person name="Pham J."/>
            <person name="Shu S."/>
            <person name="Neupane R."/>
            <person name="Cipriano M."/>
            <person name="Mancuso J."/>
            <person name="Tu H."/>
            <person name="Salamov A."/>
            <person name="Lindquist E."/>
            <person name="Shapiro H."/>
            <person name="Lucas S."/>
            <person name="Grigoriev I.V."/>
            <person name="Cande W.Z."/>
            <person name="Fulton C."/>
            <person name="Rokhsar D.S."/>
            <person name="Dawson S.C."/>
        </authorList>
    </citation>
    <scope>NUCLEOTIDE SEQUENCE [LARGE SCALE GENOMIC DNA]</scope>
    <source>
        <strain evidence="17 18">NEG-M</strain>
    </source>
</reference>
<evidence type="ECO:0000256" key="6">
    <source>
        <dbReference type="ARBA" id="ARBA00022801"/>
    </source>
</evidence>
<evidence type="ECO:0000256" key="2">
    <source>
        <dbReference type="ARBA" id="ARBA00010563"/>
    </source>
</evidence>
<dbReference type="InterPro" id="IPR006086">
    <property type="entry name" value="XPG-I_dom"/>
</dbReference>
<dbReference type="PRINTS" id="PR00853">
    <property type="entry name" value="XPGRADSUPER"/>
</dbReference>
<dbReference type="SUPFAM" id="SSF47807">
    <property type="entry name" value="5' to 3' exonuclease, C-terminal subdomain"/>
    <property type="match status" value="1"/>
</dbReference>
<keyword evidence="11 14" id="KW-0234">DNA repair</keyword>
<evidence type="ECO:0000256" key="11">
    <source>
        <dbReference type="ARBA" id="ARBA00023204"/>
    </source>
</evidence>
<sequence length="382" mass="43295">MGIQGLLPLFKNHCKKGHVSELKGQKVAIDAYVWLHRGAYSCSAELCQNKPTDKYLGYCMHMVNMLKHNKVIPVLVFDGARLPSKADTESDRRSRRKEALEQAQIHLQNHRYEQANECFRKAVDIKPSMAYQLISQCKKEGVEIVVAPYEADAQLAHLARTGYVSCVITEDSDLIPYGAPKIFFKMDKYGHGTLLNLADINHTPTANGSTDFSKFTHDMMMRMCILSGCDYLSSLSGIGPKTAYKIIKENRTVPKIMEALRKLGKFKRQENTQPKYREAFVRAELTFKHQRVFDILSQEMRCLTDPPSCLTEEDIYFCGPTKPTDIVVQICTGMIDPMSHKPFVSAPSYASKSSVSFNSFSYLTCILEFNTTKNKHNSNLFQ</sequence>
<keyword evidence="10 14" id="KW-0238">DNA-binding</keyword>
<evidence type="ECO:0000256" key="4">
    <source>
        <dbReference type="ARBA" id="ARBA00022723"/>
    </source>
</evidence>
<evidence type="ECO:0000256" key="14">
    <source>
        <dbReference type="RuleBase" id="RU910737"/>
    </source>
</evidence>
<dbReference type="InterPro" id="IPR019734">
    <property type="entry name" value="TPR_rpt"/>
</dbReference>
<proteinExistence type="inferred from homology"/>
<dbReference type="InterPro" id="IPR029060">
    <property type="entry name" value="PIN-like_dom_sf"/>
</dbReference>
<evidence type="ECO:0000259" key="15">
    <source>
        <dbReference type="SMART" id="SM00484"/>
    </source>
</evidence>
<feature type="domain" description="XPG N-terminal" evidence="16">
    <location>
        <begin position="1"/>
        <end position="99"/>
    </location>
</feature>
<dbReference type="GO" id="GO:0005634">
    <property type="term" value="C:nucleus"/>
    <property type="evidence" value="ECO:0007669"/>
    <property type="project" value="UniProtKB-SubCell"/>
</dbReference>
<keyword evidence="12 14" id="KW-0539">Nucleus</keyword>
<dbReference type="OMA" id="FPSSECH"/>
<dbReference type="FunCoup" id="D2V4C4">
    <property type="interactions" value="178"/>
</dbReference>
<dbReference type="EMBL" id="GG738851">
    <property type="protein sequence ID" value="EFC48360.1"/>
    <property type="molecule type" value="Genomic_DNA"/>
</dbReference>
<dbReference type="GO" id="GO:0017108">
    <property type="term" value="F:5'-flap endonuclease activity"/>
    <property type="evidence" value="ECO:0007669"/>
    <property type="project" value="TreeGrafter"/>
</dbReference>
<dbReference type="InterPro" id="IPR036279">
    <property type="entry name" value="5-3_exonuclease_C_sf"/>
</dbReference>
<keyword evidence="5 14" id="KW-0227">DNA damage</keyword>
<dbReference type="InterPro" id="IPR037315">
    <property type="entry name" value="EXO1_H3TH"/>
</dbReference>
<dbReference type="eggNOG" id="KOG2518">
    <property type="taxonomic scope" value="Eukaryota"/>
</dbReference>
<evidence type="ECO:0000256" key="9">
    <source>
        <dbReference type="ARBA" id="ARBA00022881"/>
    </source>
</evidence>
<dbReference type="SMART" id="SM00484">
    <property type="entry name" value="XPGI"/>
    <property type="match status" value="1"/>
</dbReference>
<name>D2V4C4_NAEGR</name>
<dbReference type="GeneID" id="8862117"/>
<dbReference type="GO" id="GO:0046872">
    <property type="term" value="F:metal ion binding"/>
    <property type="evidence" value="ECO:0007669"/>
    <property type="project" value="UniProtKB-UniRule"/>
</dbReference>
<evidence type="ECO:0000256" key="12">
    <source>
        <dbReference type="ARBA" id="ARBA00023242"/>
    </source>
</evidence>
<keyword evidence="9 14" id="KW-0267">Excision nuclease</keyword>
<dbReference type="FunFam" id="3.40.50.1010:FF:000002">
    <property type="entry name" value="Exonuclease 1, putative"/>
    <property type="match status" value="1"/>
</dbReference>
<dbReference type="Proteomes" id="UP000006671">
    <property type="component" value="Unassembled WGS sequence"/>
</dbReference>
<dbReference type="InterPro" id="IPR044752">
    <property type="entry name" value="PIN-like_EXO1"/>
</dbReference>
<dbReference type="AlphaFoldDB" id="D2V4C4"/>
<keyword evidence="14" id="KW-0228">DNA excision</keyword>
<keyword evidence="18" id="KW-1185">Reference proteome</keyword>
<dbReference type="GO" id="GO:0006281">
    <property type="term" value="P:DNA repair"/>
    <property type="evidence" value="ECO:0007669"/>
    <property type="project" value="UniProtKB-UniRule"/>
</dbReference>
<keyword evidence="8 14" id="KW-0460">Magnesium</keyword>
<dbReference type="SUPFAM" id="SSF88723">
    <property type="entry name" value="PIN domain-like"/>
    <property type="match status" value="1"/>
</dbReference>
<keyword evidence="6 14" id="KW-0378">Hydrolase</keyword>
<feature type="repeat" description="TPR" evidence="13">
    <location>
        <begin position="96"/>
        <end position="129"/>
    </location>
</feature>
<organism evidence="18">
    <name type="scientific">Naegleria gruberi</name>
    <name type="common">Amoeba</name>
    <dbReference type="NCBI Taxonomy" id="5762"/>
    <lineage>
        <taxon>Eukaryota</taxon>
        <taxon>Discoba</taxon>
        <taxon>Heterolobosea</taxon>
        <taxon>Tetramitia</taxon>
        <taxon>Eutetramitia</taxon>
        <taxon>Vahlkampfiidae</taxon>
        <taxon>Naegleria</taxon>
    </lineage>
</organism>
<dbReference type="FunFam" id="1.10.150.20:FF:000011">
    <property type="entry name" value="exonuclease 1"/>
    <property type="match status" value="1"/>
</dbReference>
<keyword evidence="13" id="KW-0802">TPR repeat</keyword>
<dbReference type="Gene3D" id="1.10.150.20">
    <property type="entry name" value="5' to 3' exonuclease, C-terminal subdomain"/>
    <property type="match status" value="1"/>
</dbReference>
<dbReference type="GO" id="GO:0035312">
    <property type="term" value="F:5'-3' DNA exonuclease activity"/>
    <property type="evidence" value="ECO:0007669"/>
    <property type="project" value="UniProtKB-UniRule"/>
</dbReference>
<protein>
    <recommendedName>
        <fullName evidence="14">Exonuclease 1</fullName>
        <ecNumber evidence="14">3.1.-.-</ecNumber>
    </recommendedName>
</protein>
<dbReference type="PANTHER" id="PTHR11081:SF8">
    <property type="entry name" value="EXONUCLEASE 1"/>
    <property type="match status" value="1"/>
</dbReference>
<dbReference type="STRING" id="5762.D2V4C4"/>
<dbReference type="Pfam" id="PF00867">
    <property type="entry name" value="XPG_I"/>
    <property type="match status" value="1"/>
</dbReference>
<dbReference type="PROSITE" id="PS50005">
    <property type="entry name" value="TPR"/>
    <property type="match status" value="1"/>
</dbReference>
<dbReference type="SMART" id="SM00485">
    <property type="entry name" value="XPGN"/>
    <property type="match status" value="1"/>
</dbReference>
<dbReference type="InterPro" id="IPR008918">
    <property type="entry name" value="HhH2"/>
</dbReference>
<dbReference type="CDD" id="cd09908">
    <property type="entry name" value="H3TH_EXO1"/>
    <property type="match status" value="1"/>
</dbReference>
<feature type="domain" description="XPG-I" evidence="15">
    <location>
        <begin position="138"/>
        <end position="211"/>
    </location>
</feature>